<feature type="chain" id="PRO_5012325987" description="Ig-like domain-containing protein" evidence="1">
    <location>
        <begin position="21"/>
        <end position="147"/>
    </location>
</feature>
<organism evidence="2 3">
    <name type="scientific">Candidatus Raskinella chloraquaticus</name>
    <dbReference type="NCBI Taxonomy" id="1951219"/>
    <lineage>
        <taxon>Bacteria</taxon>
        <taxon>Pseudomonadati</taxon>
        <taxon>Pseudomonadota</taxon>
        <taxon>Alphaproteobacteria</taxon>
        <taxon>Hyphomicrobiales</taxon>
        <taxon>Phreatobacteraceae</taxon>
        <taxon>Candidatus Raskinella</taxon>
    </lineage>
</organism>
<gene>
    <name evidence="2" type="ORF">A4S15_02790</name>
</gene>
<reference evidence="2 3" key="1">
    <citation type="journal article" date="2017" name="Water Res.">
        <title>Comammox in drinking water systems.</title>
        <authorList>
            <person name="Wang Y."/>
            <person name="Ma L."/>
            <person name="Mao Y."/>
            <person name="Jiang X."/>
            <person name="Xia Y."/>
            <person name="Yu K."/>
            <person name="Li B."/>
            <person name="Zhang T."/>
        </authorList>
    </citation>
    <scope>NUCLEOTIDE SEQUENCE [LARGE SCALE GENOMIC DNA]</scope>
    <source>
        <strain evidence="2">SG_bin8</strain>
    </source>
</reference>
<protein>
    <recommendedName>
        <fullName evidence="4">Ig-like domain-containing protein</fullName>
    </recommendedName>
</protein>
<evidence type="ECO:0008006" key="4">
    <source>
        <dbReference type="Google" id="ProtNLM"/>
    </source>
</evidence>
<evidence type="ECO:0000313" key="2">
    <source>
        <dbReference type="EMBL" id="OQW49662.1"/>
    </source>
</evidence>
<dbReference type="EMBL" id="LWDL01000031">
    <property type="protein sequence ID" value="OQW49662.1"/>
    <property type="molecule type" value="Genomic_DNA"/>
</dbReference>
<proteinExistence type="predicted"/>
<name>A0A1W9HQX5_9HYPH</name>
<evidence type="ECO:0000256" key="1">
    <source>
        <dbReference type="SAM" id="SignalP"/>
    </source>
</evidence>
<dbReference type="STRING" id="1827387.A4S15_02790"/>
<comment type="caution">
    <text evidence="2">The sequence shown here is derived from an EMBL/GenBank/DDBJ whole genome shotgun (WGS) entry which is preliminary data.</text>
</comment>
<dbReference type="AlphaFoldDB" id="A0A1W9HQX5"/>
<sequence length="147" mass="15798">MRVVLALAVAIFAAPSLTEARTVDRQIPAARCGRLVCGAPIDVVCHAQGGRTATVVVPWSRADLPSSVMAGTLTRLTFSSGQYRSSLYGSPRLRTRHGRSEAVFDIGPWFDGALFALLQTSSDVRVSGDYGSYRVERRKGQADPCAI</sequence>
<feature type="signal peptide" evidence="1">
    <location>
        <begin position="1"/>
        <end position="20"/>
    </location>
</feature>
<evidence type="ECO:0000313" key="3">
    <source>
        <dbReference type="Proteomes" id="UP000192872"/>
    </source>
</evidence>
<accession>A0A1W9HQX5</accession>
<dbReference type="Proteomes" id="UP000192872">
    <property type="component" value="Unassembled WGS sequence"/>
</dbReference>
<dbReference type="RefSeq" id="WP_376799875.1">
    <property type="nucleotide sequence ID" value="NZ_DBNB01000008.1"/>
</dbReference>
<keyword evidence="1" id="KW-0732">Signal</keyword>